<dbReference type="EMBL" id="WJHE01000079">
    <property type="protein sequence ID" value="MST31487.1"/>
    <property type="molecule type" value="Genomic_DNA"/>
</dbReference>
<evidence type="ECO:0000256" key="2">
    <source>
        <dbReference type="ARBA" id="ARBA00022490"/>
    </source>
</evidence>
<keyword evidence="12 17" id="KW-0238">DNA-binding</keyword>
<keyword evidence="20" id="KW-1185">Reference proteome</keyword>
<evidence type="ECO:0000256" key="15">
    <source>
        <dbReference type="ARBA" id="ARBA00039316"/>
    </source>
</evidence>
<dbReference type="PROSITE" id="PS00211">
    <property type="entry name" value="ABC_TRANSPORTER_1"/>
    <property type="match status" value="2"/>
</dbReference>
<feature type="domain" description="ABC transporter" evidence="18">
    <location>
        <begin position="603"/>
        <end position="939"/>
    </location>
</feature>
<keyword evidence="5 17" id="KW-0547">Nucleotide-binding</keyword>
<accession>A0ABW9QNX0</accession>
<evidence type="ECO:0000256" key="4">
    <source>
        <dbReference type="ARBA" id="ARBA00022737"/>
    </source>
</evidence>
<dbReference type="InterPro" id="IPR027417">
    <property type="entry name" value="P-loop_NTPase"/>
</dbReference>
<dbReference type="Pfam" id="PF17760">
    <property type="entry name" value="UvrA_inter"/>
    <property type="match status" value="1"/>
</dbReference>
<comment type="subcellular location">
    <subcellularLocation>
        <location evidence="1 17">Cytoplasm</location>
    </subcellularLocation>
</comment>
<protein>
    <recommendedName>
        <fullName evidence="15 17">UvrABC system protein A</fullName>
        <shortName evidence="17">UvrA protein</shortName>
    </recommendedName>
    <alternativeName>
        <fullName evidence="16 17">Excinuclease ABC subunit A</fullName>
    </alternativeName>
</protein>
<evidence type="ECO:0000256" key="11">
    <source>
        <dbReference type="ARBA" id="ARBA00022881"/>
    </source>
</evidence>
<evidence type="ECO:0000256" key="10">
    <source>
        <dbReference type="ARBA" id="ARBA00022840"/>
    </source>
</evidence>
<organism evidence="19 20">
    <name type="scientific">Acidiferrimicrobium australe</name>
    <dbReference type="NCBI Taxonomy" id="2664430"/>
    <lineage>
        <taxon>Bacteria</taxon>
        <taxon>Bacillati</taxon>
        <taxon>Actinomycetota</taxon>
        <taxon>Acidimicrobiia</taxon>
        <taxon>Acidimicrobiales</taxon>
        <taxon>Acidimicrobiaceae</taxon>
        <taxon>Acidiferrimicrobium</taxon>
    </lineage>
</organism>
<keyword evidence="19" id="KW-0378">Hydrolase</keyword>
<keyword evidence="3 17" id="KW-0479">Metal-binding</keyword>
<dbReference type="PANTHER" id="PTHR43152">
    <property type="entry name" value="UVRABC SYSTEM PROTEIN A"/>
    <property type="match status" value="1"/>
</dbReference>
<keyword evidence="9 17" id="KW-0862">Zinc</keyword>
<evidence type="ECO:0000256" key="17">
    <source>
        <dbReference type="HAMAP-Rule" id="MF_00205"/>
    </source>
</evidence>
<proteinExistence type="inferred from homology"/>
<evidence type="ECO:0000256" key="9">
    <source>
        <dbReference type="ARBA" id="ARBA00022833"/>
    </source>
</evidence>
<evidence type="ECO:0000256" key="12">
    <source>
        <dbReference type="ARBA" id="ARBA00023125"/>
    </source>
</evidence>
<evidence type="ECO:0000313" key="19">
    <source>
        <dbReference type="EMBL" id="MST31487.1"/>
    </source>
</evidence>
<feature type="zinc finger region" description="C4-type" evidence="17">
    <location>
        <begin position="742"/>
        <end position="768"/>
    </location>
</feature>
<keyword evidence="7 17" id="KW-0228">DNA excision</keyword>
<sequence length="946" mass="103979">MADKLVVRGAREHNLRNVSLDLPRDKLIVFTGLSGSGKSSLAFDTIYAEGQRRYVESLSSYARQFLGQMDKPDVDFIEGLSPAISIDQKSASRNPRSTVGTITEIYDYLRLLYARIGVAHCPEHGVVVSRQTPQQIVDRILELPEGTRFQVLAPVVRGRKGEYQSLLEELAGQGFSRARIDGEIHELDAPPKLARYEQHTIEVVVDRLVKREGIERRLTDSLETALRLAEGIAEVQIVPRDGEAEPEVLTFSQHLACPVDGRSFDEPAPRNFSFNSPYGACPTCDGLGTRFEVDPELVVPDPDLSIADGAIAPWAGARGEYFGRVLEAVCVTYEISPALPWRQLKKSEQKVVLHGSGKQQIHVQYRNRYGRTRSYHTHYEGVVPYLQRRHAEAESDSMRETIEGYMREVPCPACGGARLRPESLAVTVAGHNIHELSDLSLRDAAAAVGALELSERDHLIADRVLKEIQARMRFLLDVGLDYLTLNRSAATLAGGEAQRIRLASQIGSGLVGVLYVLDEPSIGLHQRDNRKLIDTLVRLRDLGNTVIVVEHDEDTIRVADHVVDIGPGAGEHGGKVVVSGTVAALLRNKESLTGQYLTGRRVIPVPAMRREPRGCITVRGAREHNLKNVDVDFPLGCMVAVTGVSGSGKSTLVNDILLRALMQKVYRSKEVPGRHRRIEGVDAIDKVISIDQSPIGRTPRSNPATYTGVFDHIRRLFATTTEAKVRGYQPGRFSFNVKGGRCEACAGDGTIKIEMHFLPDIYVPCEVCKGARYNRDTLDITFKGKNVAEVLDLPCEEAVDFFANQPVIARHMQTLVDVGLGYVRLGQPAPTLSGGEAQRIKLASELSKRSTGRTMYVLDEPTTGLHFEDVRKLLTVLSRLVDQGNTVLVIEHNLDVIKTADWIIDLGPEGGDGGGEVVVEGTPEQVAKTAESYTGRFLGPLLPASA</sequence>
<keyword evidence="10 17" id="KW-0067">ATP-binding</keyword>
<evidence type="ECO:0000256" key="3">
    <source>
        <dbReference type="ARBA" id="ARBA00022723"/>
    </source>
</evidence>
<evidence type="ECO:0000256" key="14">
    <source>
        <dbReference type="ARBA" id="ARBA00038000"/>
    </source>
</evidence>
<comment type="function">
    <text evidence="17">The UvrABC repair system catalyzes the recognition and processing of DNA lesions. UvrA is an ATPase and a DNA-binding protein. A damage recognition complex composed of 2 UvrA and 2 UvrB subunits scans DNA for abnormalities. When the presence of a lesion has been verified by UvrB, the UvrA molecules dissociate.</text>
</comment>
<dbReference type="PROSITE" id="PS50893">
    <property type="entry name" value="ABC_TRANSPORTER_2"/>
    <property type="match status" value="1"/>
</dbReference>
<evidence type="ECO:0000256" key="1">
    <source>
        <dbReference type="ARBA" id="ARBA00004496"/>
    </source>
</evidence>
<evidence type="ECO:0000256" key="8">
    <source>
        <dbReference type="ARBA" id="ARBA00022771"/>
    </source>
</evidence>
<keyword evidence="8 17" id="KW-0863">Zinc-finger</keyword>
<evidence type="ECO:0000256" key="7">
    <source>
        <dbReference type="ARBA" id="ARBA00022769"/>
    </source>
</evidence>
<keyword evidence="2 17" id="KW-0963">Cytoplasm</keyword>
<reference evidence="19 20" key="1">
    <citation type="submission" date="2019-11" db="EMBL/GenBank/DDBJ databases">
        <title>Acidiferrimicrobium australis gen. nov., sp. nov., an acidophilic and obligately heterotrophic, member of the Actinobacteria that catalyses dissimilatory oxido- reduction of iron isolated from metal-rich acidic water in Chile.</title>
        <authorList>
            <person name="Gonzalez D."/>
            <person name="Huber K."/>
            <person name="Hedrich S."/>
            <person name="Rojas-Villalobos C."/>
            <person name="Quatrini R."/>
            <person name="Dinamarca M.A."/>
            <person name="Schwarz A."/>
            <person name="Canales C."/>
            <person name="Nancucheo I."/>
        </authorList>
    </citation>
    <scope>NUCLEOTIDE SEQUENCE [LARGE SCALE GENOMIC DNA]</scope>
    <source>
        <strain evidence="19 20">USS-CCA1</strain>
    </source>
</reference>
<dbReference type="SUPFAM" id="SSF52540">
    <property type="entry name" value="P-loop containing nucleoside triphosphate hydrolases"/>
    <property type="match status" value="2"/>
</dbReference>
<keyword evidence="11 17" id="KW-0267">Excision nuclease</keyword>
<comment type="similarity">
    <text evidence="14 17">Belongs to the ABC transporter superfamily. UvrA family.</text>
</comment>
<evidence type="ECO:0000256" key="16">
    <source>
        <dbReference type="ARBA" id="ARBA00042156"/>
    </source>
</evidence>
<dbReference type="InterPro" id="IPR041102">
    <property type="entry name" value="UvrA_inter"/>
</dbReference>
<keyword evidence="13 17" id="KW-0234">DNA repair</keyword>
<evidence type="ECO:0000256" key="6">
    <source>
        <dbReference type="ARBA" id="ARBA00022763"/>
    </source>
</evidence>
<dbReference type="HAMAP" id="MF_00205">
    <property type="entry name" value="UvrA"/>
    <property type="match status" value="1"/>
</dbReference>
<evidence type="ECO:0000313" key="20">
    <source>
        <dbReference type="Proteomes" id="UP000437736"/>
    </source>
</evidence>
<dbReference type="InterPro" id="IPR004602">
    <property type="entry name" value="UvrA"/>
</dbReference>
<dbReference type="Gene3D" id="3.30.1490.20">
    <property type="entry name" value="ATP-grasp fold, A domain"/>
    <property type="match status" value="1"/>
</dbReference>
<dbReference type="NCBIfam" id="TIGR00630">
    <property type="entry name" value="uvra"/>
    <property type="match status" value="1"/>
</dbReference>
<dbReference type="CDD" id="cd03271">
    <property type="entry name" value="ABC_UvrA_II"/>
    <property type="match status" value="1"/>
</dbReference>
<dbReference type="GO" id="GO:0016787">
    <property type="term" value="F:hydrolase activity"/>
    <property type="evidence" value="ECO:0007669"/>
    <property type="project" value="UniProtKB-KW"/>
</dbReference>
<comment type="caution">
    <text evidence="19">The sequence shown here is derived from an EMBL/GenBank/DDBJ whole genome shotgun (WGS) entry which is preliminary data.</text>
</comment>
<dbReference type="Proteomes" id="UP000437736">
    <property type="component" value="Unassembled WGS sequence"/>
</dbReference>
<evidence type="ECO:0000256" key="5">
    <source>
        <dbReference type="ARBA" id="ARBA00022741"/>
    </source>
</evidence>
<keyword evidence="4 17" id="KW-0677">Repeat</keyword>
<dbReference type="InterPro" id="IPR003439">
    <property type="entry name" value="ABC_transporter-like_ATP-bd"/>
</dbReference>
<dbReference type="Gene3D" id="1.20.1580.10">
    <property type="entry name" value="ABC transporter ATPase like domain"/>
    <property type="match status" value="2"/>
</dbReference>
<dbReference type="Gene3D" id="3.40.50.300">
    <property type="entry name" value="P-loop containing nucleotide triphosphate hydrolases"/>
    <property type="match status" value="2"/>
</dbReference>
<feature type="binding site" evidence="17">
    <location>
        <begin position="32"/>
        <end position="39"/>
    </location>
    <ligand>
        <name>ATP</name>
        <dbReference type="ChEBI" id="CHEBI:30616"/>
    </ligand>
</feature>
<dbReference type="CDD" id="cd03270">
    <property type="entry name" value="ABC_UvrA_I"/>
    <property type="match status" value="1"/>
</dbReference>
<evidence type="ECO:0000259" key="18">
    <source>
        <dbReference type="PROSITE" id="PS50893"/>
    </source>
</evidence>
<dbReference type="PANTHER" id="PTHR43152:SF3">
    <property type="entry name" value="UVRABC SYSTEM PROTEIN A"/>
    <property type="match status" value="1"/>
</dbReference>
<keyword evidence="6 17" id="KW-0227">DNA damage</keyword>
<keyword evidence="17" id="KW-0742">SOS response</keyword>
<dbReference type="InterPro" id="IPR041552">
    <property type="entry name" value="UvrA_DNA-bd"/>
</dbReference>
<comment type="subunit">
    <text evidence="17">Forms a heterotetramer with UvrB during the search for lesions.</text>
</comment>
<dbReference type="NCBIfam" id="NF001503">
    <property type="entry name" value="PRK00349.1"/>
    <property type="match status" value="1"/>
</dbReference>
<evidence type="ECO:0000256" key="13">
    <source>
        <dbReference type="ARBA" id="ARBA00023204"/>
    </source>
</evidence>
<dbReference type="Gene3D" id="1.10.8.280">
    <property type="entry name" value="ABC transporter ATPase domain-like"/>
    <property type="match status" value="1"/>
</dbReference>
<dbReference type="InterPro" id="IPR017871">
    <property type="entry name" value="ABC_transporter-like_CS"/>
</dbReference>
<dbReference type="InterPro" id="IPR013815">
    <property type="entry name" value="ATP_grasp_subdomain_1"/>
</dbReference>
<gene>
    <name evidence="17 19" type="primary">uvrA</name>
    <name evidence="19" type="ORF">GHK86_01905</name>
</gene>
<comment type="caution">
    <text evidence="17">Lacks conserved residue(s) required for the propagation of feature annotation.</text>
</comment>
<name>A0ABW9QNX0_9ACTN</name>
<feature type="binding site" evidence="17">
    <location>
        <begin position="643"/>
        <end position="650"/>
    </location>
    <ligand>
        <name>ATP</name>
        <dbReference type="ChEBI" id="CHEBI:30616"/>
    </ligand>
</feature>
<dbReference type="Pfam" id="PF17755">
    <property type="entry name" value="UvrA_DNA-bind"/>
    <property type="match status" value="1"/>
</dbReference>